<keyword evidence="9" id="KW-0444">Lipid biosynthesis</keyword>
<evidence type="ECO:0000256" key="3">
    <source>
        <dbReference type="ARBA" id="ARBA00005119"/>
    </source>
</evidence>
<sequence>MDFSANRTRVTTGLLLAVVPLLAIAMQGWTLFIILTLFCILAQWEFHGLFKTAGPGLFHKVLAALCTLPLLLSFKLESNTWVLLCLMGGFWAAGMAFLIRYSRNPETTDFRTPMIFLCGLIYIPLNFHFFMNFNRAELFLVLLAAVFTDTAAFYVGTAIGKRKIWPSVSPKKSWAGSLGGLAACMLVTTIMGLSLGNGPVWAWPLLGAALNIAAQMGDFFESALKRALAVKDSGSILPGHGGLLDRVDSLLLVVPVYALLRTIHPFFG</sequence>
<dbReference type="AlphaFoldDB" id="A0A6N6N3V9"/>
<keyword evidence="17" id="KW-1208">Phospholipid metabolism</keyword>
<dbReference type="PANTHER" id="PTHR46382">
    <property type="entry name" value="PHOSPHATIDATE CYTIDYLYLTRANSFERASE"/>
    <property type="match status" value="1"/>
</dbReference>
<evidence type="ECO:0000256" key="14">
    <source>
        <dbReference type="ARBA" id="ARBA00023098"/>
    </source>
</evidence>
<evidence type="ECO:0000256" key="18">
    <source>
        <dbReference type="RuleBase" id="RU003938"/>
    </source>
</evidence>
<organism evidence="20 21">
    <name type="scientific">Pseudodesulfovibrio senegalensis</name>
    <dbReference type="NCBI Taxonomy" id="1721087"/>
    <lineage>
        <taxon>Bacteria</taxon>
        <taxon>Pseudomonadati</taxon>
        <taxon>Thermodesulfobacteriota</taxon>
        <taxon>Desulfovibrionia</taxon>
        <taxon>Desulfovibrionales</taxon>
        <taxon>Desulfovibrionaceae</taxon>
    </lineage>
</organism>
<evidence type="ECO:0000256" key="4">
    <source>
        <dbReference type="ARBA" id="ARBA00005189"/>
    </source>
</evidence>
<evidence type="ECO:0000256" key="19">
    <source>
        <dbReference type="SAM" id="Phobius"/>
    </source>
</evidence>
<keyword evidence="8" id="KW-1003">Cell membrane</keyword>
<dbReference type="GO" id="GO:0005886">
    <property type="term" value="C:plasma membrane"/>
    <property type="evidence" value="ECO:0007669"/>
    <property type="project" value="UniProtKB-SubCell"/>
</dbReference>
<protein>
    <recommendedName>
        <fullName evidence="7 18">Phosphatidate cytidylyltransferase</fullName>
        <ecNumber evidence="6 18">2.7.7.41</ecNumber>
    </recommendedName>
</protein>
<gene>
    <name evidence="20" type="ORF">F8A88_08085</name>
</gene>
<dbReference type="GO" id="GO:0004605">
    <property type="term" value="F:phosphatidate cytidylyltransferase activity"/>
    <property type="evidence" value="ECO:0007669"/>
    <property type="project" value="UniProtKB-EC"/>
</dbReference>
<dbReference type="PANTHER" id="PTHR46382:SF1">
    <property type="entry name" value="PHOSPHATIDATE CYTIDYLYLTRANSFERASE"/>
    <property type="match status" value="1"/>
</dbReference>
<feature type="transmembrane region" description="Helical" evidence="19">
    <location>
        <begin position="139"/>
        <end position="161"/>
    </location>
</feature>
<dbReference type="EMBL" id="WAIE01000002">
    <property type="protein sequence ID" value="KAB1442392.1"/>
    <property type="molecule type" value="Genomic_DNA"/>
</dbReference>
<dbReference type="InterPro" id="IPR000374">
    <property type="entry name" value="PC_trans"/>
</dbReference>
<dbReference type="Pfam" id="PF01148">
    <property type="entry name" value="CTP_transf_1"/>
    <property type="match status" value="1"/>
</dbReference>
<evidence type="ECO:0000256" key="16">
    <source>
        <dbReference type="ARBA" id="ARBA00023209"/>
    </source>
</evidence>
<name>A0A6N6N3V9_9BACT</name>
<dbReference type="EC" id="2.7.7.41" evidence="6 18"/>
<feature type="transmembrane region" description="Helical" evidence="19">
    <location>
        <begin position="12"/>
        <end position="44"/>
    </location>
</feature>
<evidence type="ECO:0000256" key="13">
    <source>
        <dbReference type="ARBA" id="ARBA00022989"/>
    </source>
</evidence>
<proteinExistence type="inferred from homology"/>
<keyword evidence="15 19" id="KW-0472">Membrane</keyword>
<comment type="subcellular location">
    <subcellularLocation>
        <location evidence="2">Cell membrane</location>
        <topology evidence="2">Multi-pass membrane protein</topology>
    </subcellularLocation>
</comment>
<comment type="pathway">
    <text evidence="4">Lipid metabolism.</text>
</comment>
<evidence type="ECO:0000256" key="7">
    <source>
        <dbReference type="ARBA" id="ARBA00019373"/>
    </source>
</evidence>
<feature type="transmembrane region" description="Helical" evidence="19">
    <location>
        <begin position="114"/>
        <end position="133"/>
    </location>
</feature>
<dbReference type="OrthoDB" id="9799199at2"/>
<comment type="similarity">
    <text evidence="5 18">Belongs to the CDS family.</text>
</comment>
<dbReference type="Proteomes" id="UP000438699">
    <property type="component" value="Unassembled WGS sequence"/>
</dbReference>
<accession>A0A6N6N3V9</accession>
<reference evidence="20 21" key="1">
    <citation type="journal article" date="2017" name="Int. J. Syst. Evol. Microbiol.">
        <title>Desulfovibrio senegalensis sp. nov., a mesophilic sulfate reducer isolated from marine sediment.</title>
        <authorList>
            <person name="Thioye A."/>
            <person name="Gam Z.B.A."/>
            <person name="Mbengue M."/>
            <person name="Cayol J.L."/>
            <person name="Joseph-Bartoli M."/>
            <person name="Toure-Kane C."/>
            <person name="Labat M."/>
        </authorList>
    </citation>
    <scope>NUCLEOTIDE SEQUENCE [LARGE SCALE GENOMIC DNA]</scope>
    <source>
        <strain evidence="20 21">DSM 101509</strain>
    </source>
</reference>
<comment type="catalytic activity">
    <reaction evidence="1 18">
        <text>a 1,2-diacyl-sn-glycero-3-phosphate + CTP + H(+) = a CDP-1,2-diacyl-sn-glycerol + diphosphate</text>
        <dbReference type="Rhea" id="RHEA:16229"/>
        <dbReference type="ChEBI" id="CHEBI:15378"/>
        <dbReference type="ChEBI" id="CHEBI:33019"/>
        <dbReference type="ChEBI" id="CHEBI:37563"/>
        <dbReference type="ChEBI" id="CHEBI:58332"/>
        <dbReference type="ChEBI" id="CHEBI:58608"/>
        <dbReference type="EC" id="2.7.7.41"/>
    </reaction>
</comment>
<dbReference type="UniPathway" id="UPA00557">
    <property type="reaction ID" value="UER00614"/>
</dbReference>
<comment type="caution">
    <text evidence="20">The sequence shown here is derived from an EMBL/GenBank/DDBJ whole genome shotgun (WGS) entry which is preliminary data.</text>
</comment>
<evidence type="ECO:0000313" key="20">
    <source>
        <dbReference type="EMBL" id="KAB1442392.1"/>
    </source>
</evidence>
<evidence type="ECO:0000256" key="11">
    <source>
        <dbReference type="ARBA" id="ARBA00022692"/>
    </source>
</evidence>
<dbReference type="GO" id="GO:0016024">
    <property type="term" value="P:CDP-diacylglycerol biosynthetic process"/>
    <property type="evidence" value="ECO:0007669"/>
    <property type="project" value="UniProtKB-UniPathway"/>
</dbReference>
<comment type="pathway">
    <text evidence="3 18">Phospholipid metabolism; CDP-diacylglycerol biosynthesis; CDP-diacylglycerol from sn-glycerol 3-phosphate: step 3/3.</text>
</comment>
<keyword evidence="16" id="KW-0594">Phospholipid biosynthesis</keyword>
<evidence type="ECO:0000256" key="15">
    <source>
        <dbReference type="ARBA" id="ARBA00023136"/>
    </source>
</evidence>
<keyword evidence="10 18" id="KW-0808">Transferase</keyword>
<evidence type="ECO:0000256" key="10">
    <source>
        <dbReference type="ARBA" id="ARBA00022679"/>
    </source>
</evidence>
<evidence type="ECO:0000256" key="6">
    <source>
        <dbReference type="ARBA" id="ARBA00012487"/>
    </source>
</evidence>
<evidence type="ECO:0000256" key="1">
    <source>
        <dbReference type="ARBA" id="ARBA00001698"/>
    </source>
</evidence>
<feature type="transmembrane region" description="Helical" evidence="19">
    <location>
        <begin position="80"/>
        <end position="102"/>
    </location>
</feature>
<evidence type="ECO:0000256" key="5">
    <source>
        <dbReference type="ARBA" id="ARBA00010185"/>
    </source>
</evidence>
<feature type="transmembrane region" description="Helical" evidence="19">
    <location>
        <begin position="56"/>
        <end position="74"/>
    </location>
</feature>
<keyword evidence="14" id="KW-0443">Lipid metabolism</keyword>
<dbReference type="PROSITE" id="PS01315">
    <property type="entry name" value="CDS"/>
    <property type="match status" value="1"/>
</dbReference>
<evidence type="ECO:0000256" key="17">
    <source>
        <dbReference type="ARBA" id="ARBA00023264"/>
    </source>
</evidence>
<evidence type="ECO:0000256" key="9">
    <source>
        <dbReference type="ARBA" id="ARBA00022516"/>
    </source>
</evidence>
<keyword evidence="11 18" id="KW-0812">Transmembrane</keyword>
<evidence type="ECO:0000256" key="2">
    <source>
        <dbReference type="ARBA" id="ARBA00004651"/>
    </source>
</evidence>
<evidence type="ECO:0000313" key="21">
    <source>
        <dbReference type="Proteomes" id="UP000438699"/>
    </source>
</evidence>
<keyword evidence="13 19" id="KW-1133">Transmembrane helix</keyword>
<keyword evidence="12 18" id="KW-0548">Nucleotidyltransferase</keyword>
<evidence type="ECO:0000256" key="8">
    <source>
        <dbReference type="ARBA" id="ARBA00022475"/>
    </source>
</evidence>
<feature type="transmembrane region" description="Helical" evidence="19">
    <location>
        <begin position="173"/>
        <end position="195"/>
    </location>
</feature>
<evidence type="ECO:0000256" key="12">
    <source>
        <dbReference type="ARBA" id="ARBA00022695"/>
    </source>
</evidence>
<keyword evidence="21" id="KW-1185">Reference proteome</keyword>